<feature type="domain" description="HTH asnC-type" evidence="4">
    <location>
        <begin position="2"/>
        <end position="62"/>
    </location>
</feature>
<keyword evidence="3" id="KW-0804">Transcription</keyword>
<evidence type="ECO:0000256" key="3">
    <source>
        <dbReference type="ARBA" id="ARBA00023163"/>
    </source>
</evidence>
<dbReference type="InterPro" id="IPR011008">
    <property type="entry name" value="Dimeric_a/b-barrel"/>
</dbReference>
<sequence>MLDKVDRAVLHALRIDGRAPFARVASVLGVSTQTVARRYRRMRADSGLRVVGLADPDRTGRARWLVRITTVPRAAPELARALARRTDTTWVKLASGGTEIVVVVDSGDDHALLLQDIPRTPAITAVSAHCLLHTYRGGPTGWPGHADVLTEDQRARLVPDLTGASGRGALTEDDAGLLTALHRDGRATLAELAAATGWSPATVARRLTDLRASGALFFDVEFDDARLGVTTQALLWLAVAPTELDRVGAVLAAHDEPAFVAATTGPTNLVVHALCESPAALHRYLTRRLGELPAIRALETSPVLRTVKAASPSAAR</sequence>
<dbReference type="Proteomes" id="UP001595872">
    <property type="component" value="Unassembled WGS sequence"/>
</dbReference>
<dbReference type="PANTHER" id="PTHR30154">
    <property type="entry name" value="LEUCINE-RESPONSIVE REGULATORY PROTEIN"/>
    <property type="match status" value="1"/>
</dbReference>
<evidence type="ECO:0000256" key="1">
    <source>
        <dbReference type="ARBA" id="ARBA00023015"/>
    </source>
</evidence>
<evidence type="ECO:0000313" key="5">
    <source>
        <dbReference type="EMBL" id="MFC4913786.1"/>
    </source>
</evidence>
<dbReference type="SUPFAM" id="SSF46785">
    <property type="entry name" value="Winged helix' DNA-binding domain"/>
    <property type="match status" value="2"/>
</dbReference>
<accession>A0ABV9UBE2</accession>
<dbReference type="InterPro" id="IPR036390">
    <property type="entry name" value="WH_DNA-bd_sf"/>
</dbReference>
<gene>
    <name evidence="5" type="ORF">ACFPCY_41330</name>
</gene>
<dbReference type="Pfam" id="PF13404">
    <property type="entry name" value="HTH_AsnC-type"/>
    <property type="match status" value="2"/>
</dbReference>
<comment type="caution">
    <text evidence="5">The sequence shown here is derived from an EMBL/GenBank/DDBJ whole genome shotgun (WGS) entry which is preliminary data.</text>
</comment>
<reference evidence="6" key="1">
    <citation type="journal article" date="2019" name="Int. J. Syst. Evol. Microbiol.">
        <title>The Global Catalogue of Microorganisms (GCM) 10K type strain sequencing project: providing services to taxonomists for standard genome sequencing and annotation.</title>
        <authorList>
            <consortium name="The Broad Institute Genomics Platform"/>
            <consortium name="The Broad Institute Genome Sequencing Center for Infectious Disease"/>
            <person name="Wu L."/>
            <person name="Ma J."/>
        </authorList>
    </citation>
    <scope>NUCLEOTIDE SEQUENCE [LARGE SCALE GENOMIC DNA]</scope>
    <source>
        <strain evidence="6">KLKA75</strain>
    </source>
</reference>
<keyword evidence="2" id="KW-0238">DNA-binding</keyword>
<dbReference type="SUPFAM" id="SSF54909">
    <property type="entry name" value="Dimeric alpha+beta barrel"/>
    <property type="match status" value="1"/>
</dbReference>
<dbReference type="InterPro" id="IPR019888">
    <property type="entry name" value="Tscrpt_reg_AsnC-like"/>
</dbReference>
<dbReference type="Gene3D" id="3.30.70.920">
    <property type="match status" value="1"/>
</dbReference>
<dbReference type="InterPro" id="IPR000485">
    <property type="entry name" value="AsnC-type_HTH_dom"/>
</dbReference>
<dbReference type="PANTHER" id="PTHR30154:SF34">
    <property type="entry name" value="TRANSCRIPTIONAL REGULATOR AZLB"/>
    <property type="match status" value="1"/>
</dbReference>
<dbReference type="SMART" id="SM00344">
    <property type="entry name" value="HTH_ASNC"/>
    <property type="match status" value="1"/>
</dbReference>
<evidence type="ECO:0000313" key="6">
    <source>
        <dbReference type="Proteomes" id="UP001595872"/>
    </source>
</evidence>
<keyword evidence="1" id="KW-0805">Transcription regulation</keyword>
<proteinExistence type="predicted"/>
<dbReference type="Pfam" id="PF01037">
    <property type="entry name" value="AsnC_trans_reg"/>
    <property type="match status" value="1"/>
</dbReference>
<dbReference type="InterPro" id="IPR019887">
    <property type="entry name" value="Tscrpt_reg_AsnC/Lrp_C"/>
</dbReference>
<dbReference type="PRINTS" id="PR00033">
    <property type="entry name" value="HTHASNC"/>
</dbReference>
<dbReference type="PROSITE" id="PS50956">
    <property type="entry name" value="HTH_ASNC_2"/>
    <property type="match status" value="1"/>
</dbReference>
<dbReference type="Gene3D" id="1.10.10.10">
    <property type="entry name" value="Winged helix-like DNA-binding domain superfamily/Winged helix DNA-binding domain"/>
    <property type="match status" value="2"/>
</dbReference>
<keyword evidence="6" id="KW-1185">Reference proteome</keyword>
<name>A0ABV9UBE2_9ACTN</name>
<evidence type="ECO:0000256" key="2">
    <source>
        <dbReference type="ARBA" id="ARBA00023125"/>
    </source>
</evidence>
<dbReference type="RefSeq" id="WP_378265040.1">
    <property type="nucleotide sequence ID" value="NZ_JBHSIT010000020.1"/>
</dbReference>
<dbReference type="InterPro" id="IPR036388">
    <property type="entry name" value="WH-like_DNA-bd_sf"/>
</dbReference>
<dbReference type="EMBL" id="JBHSIT010000020">
    <property type="protein sequence ID" value="MFC4913786.1"/>
    <property type="molecule type" value="Genomic_DNA"/>
</dbReference>
<protein>
    <submittedName>
        <fullName evidence="5">Lrp/AsnC family transcriptional regulator</fullName>
    </submittedName>
</protein>
<evidence type="ECO:0000259" key="4">
    <source>
        <dbReference type="PROSITE" id="PS50956"/>
    </source>
</evidence>
<organism evidence="5 6">
    <name type="scientific">Actinomadura gamaensis</name>
    <dbReference type="NCBI Taxonomy" id="1763541"/>
    <lineage>
        <taxon>Bacteria</taxon>
        <taxon>Bacillati</taxon>
        <taxon>Actinomycetota</taxon>
        <taxon>Actinomycetes</taxon>
        <taxon>Streptosporangiales</taxon>
        <taxon>Thermomonosporaceae</taxon>
        <taxon>Actinomadura</taxon>
    </lineage>
</organism>